<evidence type="ECO:0000256" key="9">
    <source>
        <dbReference type="ARBA" id="ARBA00023136"/>
    </source>
</evidence>
<keyword evidence="13" id="KW-0496">Mitochondrion</keyword>
<dbReference type="EMBL" id="AY968672">
    <property type="protein sequence ID" value="AAX53876.1"/>
    <property type="molecule type" value="Genomic_DNA"/>
</dbReference>
<reference evidence="13" key="1">
    <citation type="journal article" date="2006" name="Insect Mol. Biol.">
        <title>Extraordinary number of gene rearrangements in the mitochondrial genomes of lice (Phthiraptera: Insecta).</title>
        <authorList>
            <person name="Covacin C."/>
            <person name="Shao R."/>
            <person name="Cameron S."/>
            <person name="Barker S.C."/>
        </authorList>
    </citation>
    <scope>NUCLEOTIDE SEQUENCE</scope>
</reference>
<evidence type="ECO:0000256" key="2">
    <source>
        <dbReference type="ARBA" id="ARBA00006810"/>
    </source>
</evidence>
<keyword evidence="10" id="KW-0066">ATP synthesis</keyword>
<comment type="similarity">
    <text evidence="2">Belongs to the ATPase A chain family.</text>
</comment>
<organism evidence="13">
    <name type="scientific">Campanulotes compar</name>
    <name type="common">small pigeon louse</name>
    <dbReference type="NCBI Taxonomy" id="135595"/>
    <lineage>
        <taxon>Eukaryota</taxon>
        <taxon>Metazoa</taxon>
        <taxon>Ecdysozoa</taxon>
        <taxon>Arthropoda</taxon>
        <taxon>Hexapoda</taxon>
        <taxon>Insecta</taxon>
        <taxon>Pterygota</taxon>
        <taxon>Neoptera</taxon>
        <taxon>Paraneoptera</taxon>
        <taxon>Psocodea</taxon>
        <taxon>Troctomorpha</taxon>
        <taxon>Phthiraptera</taxon>
        <taxon>Ischnocera</taxon>
        <taxon>Philopteridae</taxon>
        <taxon>Campanulotes</taxon>
    </lineage>
</organism>
<dbReference type="GO" id="GO:0005743">
    <property type="term" value="C:mitochondrial inner membrane"/>
    <property type="evidence" value="ECO:0007669"/>
    <property type="project" value="UniProtKB-SubCell"/>
</dbReference>
<evidence type="ECO:0000313" key="13">
    <source>
        <dbReference type="EMBL" id="AAX53876.1"/>
    </source>
</evidence>
<feature type="transmembrane region" description="Helical" evidence="12">
    <location>
        <begin position="6"/>
        <end position="26"/>
    </location>
</feature>
<dbReference type="PANTHER" id="PTHR11410">
    <property type="entry name" value="ATP SYNTHASE SUBUNIT A"/>
    <property type="match status" value="1"/>
</dbReference>
<dbReference type="SUPFAM" id="SSF81336">
    <property type="entry name" value="F1F0 ATP synthase subunit A"/>
    <property type="match status" value="1"/>
</dbReference>
<dbReference type="PROSITE" id="PS00449">
    <property type="entry name" value="ATPASE_A"/>
    <property type="match status" value="1"/>
</dbReference>
<dbReference type="AlphaFoldDB" id="Q2HJL0"/>
<feature type="transmembrane region" description="Helical" evidence="12">
    <location>
        <begin position="176"/>
        <end position="198"/>
    </location>
</feature>
<evidence type="ECO:0000256" key="3">
    <source>
        <dbReference type="ARBA" id="ARBA00022448"/>
    </source>
</evidence>
<evidence type="ECO:0000256" key="8">
    <source>
        <dbReference type="ARBA" id="ARBA00023065"/>
    </source>
</evidence>
<feature type="transmembrane region" description="Helical" evidence="12">
    <location>
        <begin position="204"/>
        <end position="226"/>
    </location>
</feature>
<comment type="subcellular location">
    <subcellularLocation>
        <location evidence="1">Membrane</location>
        <topology evidence="1">Multi-pass membrane protein</topology>
    </subcellularLocation>
    <subcellularLocation>
        <location evidence="11">Mitochondrion inner membrane</location>
        <topology evidence="11">Multi-pass membrane protein</topology>
    </subcellularLocation>
</comment>
<evidence type="ECO:0000256" key="10">
    <source>
        <dbReference type="ARBA" id="ARBA00023310"/>
    </source>
</evidence>
<keyword evidence="3" id="KW-0813">Transport</keyword>
<dbReference type="GO" id="GO:0046933">
    <property type="term" value="F:proton-transporting ATP synthase activity, rotational mechanism"/>
    <property type="evidence" value="ECO:0007669"/>
    <property type="project" value="TreeGrafter"/>
</dbReference>
<feature type="transmembrane region" description="Helical" evidence="12">
    <location>
        <begin position="105"/>
        <end position="123"/>
    </location>
</feature>
<evidence type="ECO:0000256" key="1">
    <source>
        <dbReference type="ARBA" id="ARBA00004141"/>
    </source>
</evidence>
<dbReference type="InterPro" id="IPR045083">
    <property type="entry name" value="ATP_synth_F0_asu_bact/mt"/>
</dbReference>
<evidence type="ECO:0000256" key="5">
    <source>
        <dbReference type="ARBA" id="ARBA00022692"/>
    </source>
</evidence>
<dbReference type="CDD" id="cd00310">
    <property type="entry name" value="ATP-synt_Fo_a_6"/>
    <property type="match status" value="1"/>
</dbReference>
<dbReference type="InterPro" id="IPR000568">
    <property type="entry name" value="ATP_synth_F0_asu"/>
</dbReference>
<keyword evidence="7 12" id="KW-1133">Transmembrane helix</keyword>
<protein>
    <recommendedName>
        <fullName evidence="11">ATP synthase subunit a</fullName>
    </recommendedName>
</protein>
<keyword evidence="5 12" id="KW-0812">Transmembrane</keyword>
<geneLocation type="mitochondrion" evidence="13"/>
<dbReference type="PRINTS" id="PR00123">
    <property type="entry name" value="ATPASEA"/>
</dbReference>
<dbReference type="GO" id="GO:0045259">
    <property type="term" value="C:proton-transporting ATP synthase complex"/>
    <property type="evidence" value="ECO:0007669"/>
    <property type="project" value="UniProtKB-KW"/>
</dbReference>
<keyword evidence="9 12" id="KW-0472">Membrane</keyword>
<evidence type="ECO:0000256" key="6">
    <source>
        <dbReference type="ARBA" id="ARBA00022781"/>
    </source>
</evidence>
<keyword evidence="8" id="KW-0406">Ion transport</keyword>
<accession>Q2HJL0</accession>
<dbReference type="PANTHER" id="PTHR11410:SF0">
    <property type="entry name" value="ATP SYNTHASE SUBUNIT A"/>
    <property type="match status" value="1"/>
</dbReference>
<keyword evidence="6" id="KW-0375">Hydrogen ion transport</keyword>
<feature type="transmembrane region" description="Helical" evidence="12">
    <location>
        <begin position="74"/>
        <end position="98"/>
    </location>
</feature>
<evidence type="ECO:0000256" key="4">
    <source>
        <dbReference type="ARBA" id="ARBA00022547"/>
    </source>
</evidence>
<sequence>MSKYGLWIVFFVWSFLYSIMWVWIITVKMVDEICAGFFFCKWRVWVSVSGVDLFDKEMVKFFFDLLKQSMGGFMKIGLVLYSVFFFFFSNLLGLVPYVFTLSSHLCVNLSVSLVLWLGGVVYSMKKSMDSFLSHMVPLGSPVFLLPLLVLIETISTLIRPLTLAIRLMANVMAGHLIMSLVGGFSSSLGLVSIFPMFIELGFLFFEMCVAVVQAYVFSSLMVMYLAEGE</sequence>
<proteinExistence type="inferred from homology"/>
<dbReference type="NCBIfam" id="TIGR01131">
    <property type="entry name" value="ATP_synt_6_or_A"/>
    <property type="match status" value="1"/>
</dbReference>
<evidence type="ECO:0000256" key="12">
    <source>
        <dbReference type="SAM" id="Phobius"/>
    </source>
</evidence>
<dbReference type="Pfam" id="PF00119">
    <property type="entry name" value="ATP-synt_A"/>
    <property type="match status" value="1"/>
</dbReference>
<keyword evidence="4" id="KW-0138">CF(0)</keyword>
<evidence type="ECO:0000256" key="11">
    <source>
        <dbReference type="RuleBase" id="RU004450"/>
    </source>
</evidence>
<dbReference type="InterPro" id="IPR023011">
    <property type="entry name" value="ATP_synth_F0_asu_AS"/>
</dbReference>
<name>Q2HJL0_9NEOP</name>
<evidence type="ECO:0000256" key="7">
    <source>
        <dbReference type="ARBA" id="ARBA00022989"/>
    </source>
</evidence>
<dbReference type="InterPro" id="IPR035908">
    <property type="entry name" value="F0_ATP_A_sf"/>
</dbReference>
<dbReference type="Gene3D" id="1.20.120.220">
    <property type="entry name" value="ATP synthase, F0 complex, subunit A"/>
    <property type="match status" value="1"/>
</dbReference>
<feature type="transmembrane region" description="Helical" evidence="12">
    <location>
        <begin position="143"/>
        <end position="164"/>
    </location>
</feature>